<evidence type="ECO:0000256" key="6">
    <source>
        <dbReference type="ARBA" id="ARBA00022840"/>
    </source>
</evidence>
<evidence type="ECO:0000256" key="4">
    <source>
        <dbReference type="ARBA" id="ARBA00022692"/>
    </source>
</evidence>
<evidence type="ECO:0000259" key="10">
    <source>
        <dbReference type="PROSITE" id="PS50893"/>
    </source>
</evidence>
<feature type="domain" description="ABC transmembrane type-1" evidence="11">
    <location>
        <begin position="40"/>
        <end position="334"/>
    </location>
</feature>
<dbReference type="AlphaFoldDB" id="A0A7D7RF78"/>
<reference evidence="12 13" key="1">
    <citation type="submission" date="2020-07" db="EMBL/GenBank/DDBJ databases">
        <title>Screening of a cold-adapted Planococcus bacterium producing protease in traditional shrimp paste and protease identification by genome sequencing.</title>
        <authorList>
            <person name="Gao R."/>
            <person name="Leng W."/>
            <person name="Chu Q."/>
            <person name="Wu X."/>
            <person name="Liu H."/>
            <person name="Li X."/>
        </authorList>
    </citation>
    <scope>NUCLEOTIDE SEQUENCE [LARGE SCALE GENOMIC DNA]</scope>
    <source>
        <strain evidence="12 13">XJ11</strain>
    </source>
</reference>
<dbReference type="SUPFAM" id="SSF90123">
    <property type="entry name" value="ABC transporter transmembrane region"/>
    <property type="match status" value="1"/>
</dbReference>
<evidence type="ECO:0000256" key="1">
    <source>
        <dbReference type="ARBA" id="ARBA00004651"/>
    </source>
</evidence>
<dbReference type="EMBL" id="CP059540">
    <property type="protein sequence ID" value="QMT18140.1"/>
    <property type="molecule type" value="Genomic_DNA"/>
</dbReference>
<dbReference type="GO" id="GO:0016887">
    <property type="term" value="F:ATP hydrolysis activity"/>
    <property type="evidence" value="ECO:0007669"/>
    <property type="project" value="InterPro"/>
</dbReference>
<dbReference type="SUPFAM" id="SSF52540">
    <property type="entry name" value="P-loop containing nucleoside triphosphate hydrolases"/>
    <property type="match status" value="1"/>
</dbReference>
<keyword evidence="4 9" id="KW-0812">Transmembrane</keyword>
<dbReference type="InterPro" id="IPR003439">
    <property type="entry name" value="ABC_transporter-like_ATP-bd"/>
</dbReference>
<dbReference type="Gene3D" id="3.40.50.300">
    <property type="entry name" value="P-loop containing nucleotide triphosphate hydrolases"/>
    <property type="match status" value="1"/>
</dbReference>
<keyword evidence="2" id="KW-0813">Transport</keyword>
<feature type="transmembrane region" description="Helical" evidence="9">
    <location>
        <begin position="87"/>
        <end position="108"/>
    </location>
</feature>
<dbReference type="GO" id="GO:0005886">
    <property type="term" value="C:plasma membrane"/>
    <property type="evidence" value="ECO:0007669"/>
    <property type="project" value="UniProtKB-SubCell"/>
</dbReference>
<evidence type="ECO:0000256" key="2">
    <source>
        <dbReference type="ARBA" id="ARBA00022448"/>
    </source>
</evidence>
<evidence type="ECO:0000256" key="5">
    <source>
        <dbReference type="ARBA" id="ARBA00022741"/>
    </source>
</evidence>
<dbReference type="KEGG" id="pdec:H1Q58_03725"/>
<dbReference type="PROSITE" id="PS00211">
    <property type="entry name" value="ABC_TRANSPORTER_1"/>
    <property type="match status" value="1"/>
</dbReference>
<evidence type="ECO:0000313" key="13">
    <source>
        <dbReference type="Proteomes" id="UP000514716"/>
    </source>
</evidence>
<keyword evidence="3" id="KW-1003">Cell membrane</keyword>
<dbReference type="Pfam" id="PF00005">
    <property type="entry name" value="ABC_tran"/>
    <property type="match status" value="1"/>
</dbReference>
<keyword evidence="7 9" id="KW-1133">Transmembrane helix</keyword>
<sequence length="608" mass="66811">MSQMGPPRPGASMPAEKAKDFKGTFRRLVSYLKPRWKKLAAVFVVAILSTVFAIVGPKIMGMAITELFEGAYGQLQGVPGGGIDFGVIGQILSVLAGLYLFSSLFSYLQQYMMSTVAQDTVYDLRQDVNKKLEKLPLEYFDGRPNGETLSRMTNDIDTIGSTLQQSLTQFITSIVTLVGILVMMLTISPLLTLIAVVTLPLSLFVIGPILKRSQKYFSSQQKNLGRLNGHVEEMYTGHQVVKAFGHEAKSNEQFDTVNEELYDAGRKAQFISGIIMPMMSLIGNLSYVLISIVGGVLVIQRAISIGDIQAFITYSKQFTQPITQTANIANIIQSTVAAAERVFELLDEKEEVEEVATSELARAKGAVAFEDVDFGYGDNLLIEGMNIDVQPGQTVAIVGPTGAGKTTLINLLMRFYELKGGRITIDGLDSREMSRHELRHNFGMVLQDTWLFNGTIRDNIGYGKTGASEEDILAAANAAHANHFIRTLPDGYDTVLNQEVSNISQGQKQLLTIARAILADPPIMILDEATSSVDTRTEILIQQAMNRLMAGRTSFVIAHRLSTIKHADLILVMDQGKVIEQGTHQQLLDEDGFYADLYRSQFSAKVAI</sequence>
<feature type="domain" description="ABC transporter" evidence="10">
    <location>
        <begin position="367"/>
        <end position="600"/>
    </location>
</feature>
<dbReference type="RefSeq" id="WP_182092786.1">
    <property type="nucleotide sequence ID" value="NZ_CP059540.1"/>
</dbReference>
<proteinExistence type="predicted"/>
<dbReference type="CDD" id="cd18547">
    <property type="entry name" value="ABC_6TM_Tm288_like"/>
    <property type="match status" value="1"/>
</dbReference>
<dbReference type="GO" id="GO:0015421">
    <property type="term" value="F:ABC-type oligopeptide transporter activity"/>
    <property type="evidence" value="ECO:0007669"/>
    <property type="project" value="TreeGrafter"/>
</dbReference>
<feature type="transmembrane region" description="Helical" evidence="9">
    <location>
        <begin position="191"/>
        <end position="210"/>
    </location>
</feature>
<feature type="transmembrane region" description="Helical" evidence="9">
    <location>
        <begin position="274"/>
        <end position="299"/>
    </location>
</feature>
<evidence type="ECO:0000256" key="9">
    <source>
        <dbReference type="SAM" id="Phobius"/>
    </source>
</evidence>
<evidence type="ECO:0000259" key="11">
    <source>
        <dbReference type="PROSITE" id="PS50929"/>
    </source>
</evidence>
<keyword evidence="13" id="KW-1185">Reference proteome</keyword>
<dbReference type="InterPro" id="IPR017871">
    <property type="entry name" value="ABC_transporter-like_CS"/>
</dbReference>
<dbReference type="Gene3D" id="1.20.1560.10">
    <property type="entry name" value="ABC transporter type 1, transmembrane domain"/>
    <property type="match status" value="1"/>
</dbReference>
<dbReference type="InterPro" id="IPR027417">
    <property type="entry name" value="P-loop_NTPase"/>
</dbReference>
<dbReference type="PANTHER" id="PTHR43394">
    <property type="entry name" value="ATP-DEPENDENT PERMEASE MDL1, MITOCHONDRIAL"/>
    <property type="match status" value="1"/>
</dbReference>
<dbReference type="CDD" id="cd03254">
    <property type="entry name" value="ABCC_Glucan_exporter_like"/>
    <property type="match status" value="1"/>
</dbReference>
<name>A0A7D7RF78_PLAMR</name>
<dbReference type="Proteomes" id="UP000514716">
    <property type="component" value="Chromosome"/>
</dbReference>
<keyword evidence="6 12" id="KW-0067">ATP-binding</keyword>
<dbReference type="FunFam" id="3.40.50.300:FF:000287">
    <property type="entry name" value="Multidrug ABC transporter ATP-binding protein"/>
    <property type="match status" value="1"/>
</dbReference>
<evidence type="ECO:0000256" key="8">
    <source>
        <dbReference type="ARBA" id="ARBA00023136"/>
    </source>
</evidence>
<keyword evidence="5" id="KW-0547">Nucleotide-binding</keyword>
<dbReference type="GO" id="GO:0005524">
    <property type="term" value="F:ATP binding"/>
    <property type="evidence" value="ECO:0007669"/>
    <property type="project" value="UniProtKB-KW"/>
</dbReference>
<evidence type="ECO:0000256" key="3">
    <source>
        <dbReference type="ARBA" id="ARBA00022475"/>
    </source>
</evidence>
<dbReference type="PANTHER" id="PTHR43394:SF1">
    <property type="entry name" value="ATP-BINDING CASSETTE SUB-FAMILY B MEMBER 10, MITOCHONDRIAL"/>
    <property type="match status" value="1"/>
</dbReference>
<dbReference type="InterPro" id="IPR039421">
    <property type="entry name" value="Type_1_exporter"/>
</dbReference>
<dbReference type="InterPro" id="IPR036640">
    <property type="entry name" value="ABC1_TM_sf"/>
</dbReference>
<evidence type="ECO:0000313" key="12">
    <source>
        <dbReference type="EMBL" id="QMT18140.1"/>
    </source>
</evidence>
<dbReference type="PROSITE" id="PS50893">
    <property type="entry name" value="ABC_TRANSPORTER_2"/>
    <property type="match status" value="1"/>
</dbReference>
<dbReference type="InterPro" id="IPR003593">
    <property type="entry name" value="AAA+_ATPase"/>
</dbReference>
<dbReference type="InterPro" id="IPR011527">
    <property type="entry name" value="ABC1_TM_dom"/>
</dbReference>
<dbReference type="FunFam" id="1.20.1560.10:FF:000011">
    <property type="entry name" value="Multidrug ABC transporter ATP-binding protein"/>
    <property type="match status" value="1"/>
</dbReference>
<dbReference type="PROSITE" id="PS50929">
    <property type="entry name" value="ABC_TM1F"/>
    <property type="match status" value="1"/>
</dbReference>
<comment type="subcellular location">
    <subcellularLocation>
        <location evidence="1">Cell membrane</location>
        <topology evidence="1">Multi-pass membrane protein</topology>
    </subcellularLocation>
</comment>
<dbReference type="SMART" id="SM00382">
    <property type="entry name" value="AAA"/>
    <property type="match status" value="1"/>
</dbReference>
<dbReference type="Pfam" id="PF00664">
    <property type="entry name" value="ABC_membrane"/>
    <property type="match status" value="1"/>
</dbReference>
<evidence type="ECO:0000256" key="7">
    <source>
        <dbReference type="ARBA" id="ARBA00022989"/>
    </source>
</evidence>
<organism evidence="12 13">
    <name type="scientific">Planococcus maritimus</name>
    <dbReference type="NCBI Taxonomy" id="192421"/>
    <lineage>
        <taxon>Bacteria</taxon>
        <taxon>Bacillati</taxon>
        <taxon>Bacillota</taxon>
        <taxon>Bacilli</taxon>
        <taxon>Bacillales</taxon>
        <taxon>Caryophanaceae</taxon>
        <taxon>Planococcus</taxon>
    </lineage>
</organism>
<accession>A0A7D7RF78</accession>
<protein>
    <submittedName>
        <fullName evidence="12">ABC transporter ATP-binding protein</fullName>
    </submittedName>
</protein>
<keyword evidence="8 9" id="KW-0472">Membrane</keyword>
<gene>
    <name evidence="12" type="ORF">H1Q58_03725</name>
</gene>
<feature type="transmembrane region" description="Helical" evidence="9">
    <location>
        <begin position="167"/>
        <end position="185"/>
    </location>
</feature>